<proteinExistence type="predicted"/>
<keyword evidence="3" id="KW-1185">Reference proteome</keyword>
<evidence type="ECO:0000313" key="2">
    <source>
        <dbReference type="EMBL" id="CEJ08404.1"/>
    </source>
</evidence>
<dbReference type="KEGG" id="aacx:DEACI_3035"/>
<gene>
    <name evidence="2" type="ORF">DEACI_2880</name>
    <name evidence="1" type="ORF">DEACI_3035</name>
</gene>
<evidence type="ECO:0000313" key="1">
    <source>
        <dbReference type="EMBL" id="CAA7602361.1"/>
    </source>
</evidence>
<dbReference type="AlphaFoldDB" id="A0A8S0X045"/>
<evidence type="ECO:0000313" key="3">
    <source>
        <dbReference type="Proteomes" id="UP001071230"/>
    </source>
</evidence>
<dbReference type="EMBL" id="CDGJ01000081">
    <property type="protein sequence ID" value="CEJ08404.1"/>
    <property type="molecule type" value="Genomic_DNA"/>
</dbReference>
<dbReference type="Proteomes" id="UP000836597">
    <property type="component" value="Chromosome"/>
</dbReference>
<accession>A0A8S0X045</accession>
<organism evidence="1">
    <name type="scientific">Acididesulfobacillus acetoxydans</name>
    <dbReference type="NCBI Taxonomy" id="1561005"/>
    <lineage>
        <taxon>Bacteria</taxon>
        <taxon>Bacillati</taxon>
        <taxon>Bacillota</taxon>
        <taxon>Clostridia</taxon>
        <taxon>Eubacteriales</taxon>
        <taxon>Peptococcaceae</taxon>
        <taxon>Acididesulfobacillus</taxon>
    </lineage>
</organism>
<dbReference type="EMBL" id="LR746496">
    <property type="protein sequence ID" value="CAA7602361.1"/>
    <property type="molecule type" value="Genomic_DNA"/>
</dbReference>
<reference evidence="2" key="1">
    <citation type="submission" date="2014-11" db="EMBL/GenBank/DDBJ databases">
        <authorList>
            <person name="Hornung B.V."/>
        </authorList>
    </citation>
    <scope>NUCLEOTIDE SEQUENCE</scope>
    <source>
        <strain evidence="2">INE</strain>
    </source>
</reference>
<protein>
    <submittedName>
        <fullName evidence="1">Uncharacterized protein</fullName>
    </submittedName>
</protein>
<dbReference type="Proteomes" id="UP001071230">
    <property type="component" value="Unassembled WGS sequence"/>
</dbReference>
<reference evidence="1" key="2">
    <citation type="submission" date="2020-01" db="EMBL/GenBank/DDBJ databases">
        <authorList>
            <person name="Hornung B."/>
        </authorList>
    </citation>
    <scope>NUCLEOTIDE SEQUENCE</scope>
    <source>
        <strain evidence="1">PacBioINE</strain>
    </source>
</reference>
<name>A0A8S0X045_9FIRM</name>
<sequence>MSLLWFSCSSNGQSYWSSDSGGGSAQLRLTGQRIGGLSGSIESANVYTKGRNNELDRLKQQLTTIEQSNSYAYKETLMHYNLLKDSSPTAGIRFTLIGGIMGYRYRRLPKPFTEGSPNN</sequence>